<dbReference type="PANTHER" id="PTHR42820:SF1">
    <property type="entry name" value="SHORT-CHAIN DEHYDROGENASE_REDUCTASE FAMILY PROTEIN"/>
    <property type="match status" value="1"/>
</dbReference>
<evidence type="ECO:0000313" key="1">
    <source>
        <dbReference type="EMBL" id="RMY53112.1"/>
    </source>
</evidence>
<dbReference type="AlphaFoldDB" id="A0A3M7CLZ4"/>
<dbReference type="EMBL" id="QWIN01000361">
    <property type="protein sequence ID" value="RMY53112.1"/>
    <property type="molecule type" value="Genomic_DNA"/>
</dbReference>
<dbReference type="PANTHER" id="PTHR42820">
    <property type="entry name" value="SHORT-CHAIN DEHYDROGENASE REDUCTASE"/>
    <property type="match status" value="1"/>
</dbReference>
<proteinExistence type="predicted"/>
<reference evidence="1 2" key="1">
    <citation type="journal article" date="2018" name="BMC Genomics">
        <title>Genomic evidence for intraspecific hybridization in a clonal and extremely halotolerant yeast.</title>
        <authorList>
            <person name="Gostincar C."/>
            <person name="Stajich J.E."/>
            <person name="Zupancic J."/>
            <person name="Zalar P."/>
            <person name="Gunde-Cimerman N."/>
        </authorList>
    </citation>
    <scope>NUCLEOTIDE SEQUENCE [LARGE SCALE GENOMIC DNA]</scope>
    <source>
        <strain evidence="1 2">EXF-151</strain>
    </source>
</reference>
<dbReference type="Pfam" id="PF13561">
    <property type="entry name" value="adh_short_C2"/>
    <property type="match status" value="1"/>
</dbReference>
<dbReference type="Proteomes" id="UP000270230">
    <property type="component" value="Unassembled WGS sequence"/>
</dbReference>
<dbReference type="SUPFAM" id="SSF51735">
    <property type="entry name" value="NAD(P)-binding Rossmann-fold domains"/>
    <property type="match status" value="1"/>
</dbReference>
<organism evidence="1 2">
    <name type="scientific">Hortaea werneckii</name>
    <name type="common">Black yeast</name>
    <name type="synonym">Cladosporium werneckii</name>
    <dbReference type="NCBI Taxonomy" id="91943"/>
    <lineage>
        <taxon>Eukaryota</taxon>
        <taxon>Fungi</taxon>
        <taxon>Dikarya</taxon>
        <taxon>Ascomycota</taxon>
        <taxon>Pezizomycotina</taxon>
        <taxon>Dothideomycetes</taxon>
        <taxon>Dothideomycetidae</taxon>
        <taxon>Mycosphaerellales</taxon>
        <taxon>Teratosphaeriaceae</taxon>
        <taxon>Hortaea</taxon>
    </lineage>
</organism>
<sequence>MTRPNRAFYLDGEVAVVAAGEVGNGRATAILLARQGARVVLVDFNEQWAMDTKEMIDAEGGESVVVQADVTDEGSVQNAVAKAVKTYGKIDILVNIGKLTSLCPKYVFTAD</sequence>
<accession>A0A3M7CLZ4</accession>
<gene>
    <name evidence="1" type="ORF">D0865_05427</name>
</gene>
<dbReference type="Gene3D" id="3.40.50.720">
    <property type="entry name" value="NAD(P)-binding Rossmann-like Domain"/>
    <property type="match status" value="1"/>
</dbReference>
<name>A0A3M7CLZ4_HORWE</name>
<dbReference type="InterPro" id="IPR002347">
    <property type="entry name" value="SDR_fam"/>
</dbReference>
<dbReference type="OrthoDB" id="1393670at2759"/>
<evidence type="ECO:0000313" key="2">
    <source>
        <dbReference type="Proteomes" id="UP000270230"/>
    </source>
</evidence>
<comment type="caution">
    <text evidence="1">The sequence shown here is derived from an EMBL/GenBank/DDBJ whole genome shotgun (WGS) entry which is preliminary data.</text>
</comment>
<protein>
    <submittedName>
        <fullName evidence="1">Uncharacterized protein</fullName>
    </submittedName>
</protein>
<dbReference type="InterPro" id="IPR036291">
    <property type="entry name" value="NAD(P)-bd_dom_sf"/>
</dbReference>